<organism evidence="3 4">
    <name type="scientific">Aphanomyces stellatus</name>
    <dbReference type="NCBI Taxonomy" id="120398"/>
    <lineage>
        <taxon>Eukaryota</taxon>
        <taxon>Sar</taxon>
        <taxon>Stramenopiles</taxon>
        <taxon>Oomycota</taxon>
        <taxon>Saprolegniomycetes</taxon>
        <taxon>Saprolegniales</taxon>
        <taxon>Verrucalvaceae</taxon>
        <taxon>Aphanomyces</taxon>
    </lineage>
</organism>
<evidence type="ECO:0000256" key="1">
    <source>
        <dbReference type="SAM" id="MobiDB-lite"/>
    </source>
</evidence>
<evidence type="ECO:0000313" key="2">
    <source>
        <dbReference type="EMBL" id="KAF0695787.1"/>
    </source>
</evidence>
<dbReference type="EMBL" id="VJMH01005451">
    <property type="protein sequence ID" value="KAF0695787.1"/>
    <property type="molecule type" value="Genomic_DNA"/>
</dbReference>
<dbReference type="EMBL" id="CAADRA010005472">
    <property type="protein sequence ID" value="VFT90277.1"/>
    <property type="molecule type" value="Genomic_DNA"/>
</dbReference>
<sequence length="89" mass="9946">MRLLRQTYRAAKPEAPKPARDDISIKENVCPSTTGEARFRRPTMPTSTAADDDDRRVPLADITHLRRNAKKVTDGPVMLGSKAFHVCDL</sequence>
<reference evidence="3 4" key="1">
    <citation type="submission" date="2019-03" db="EMBL/GenBank/DDBJ databases">
        <authorList>
            <person name="Gaulin E."/>
            <person name="Dumas B."/>
        </authorList>
    </citation>
    <scope>NUCLEOTIDE SEQUENCE [LARGE SCALE GENOMIC DNA]</scope>
    <source>
        <strain evidence="3">CBS 568.67</strain>
    </source>
</reference>
<feature type="region of interest" description="Disordered" evidence="1">
    <location>
        <begin position="1"/>
        <end position="54"/>
    </location>
</feature>
<accession>A0A485KY50</accession>
<protein>
    <submittedName>
        <fullName evidence="3">Aste57867_13438 protein</fullName>
    </submittedName>
</protein>
<dbReference type="AlphaFoldDB" id="A0A485KY50"/>
<gene>
    <name evidence="3" type="primary">Aste57867_13438</name>
    <name evidence="2" type="ORF">As57867_013388</name>
    <name evidence="3" type="ORF">ASTE57867_13438</name>
</gene>
<feature type="compositionally biased region" description="Basic and acidic residues" evidence="1">
    <location>
        <begin position="11"/>
        <end position="25"/>
    </location>
</feature>
<reference evidence="2" key="2">
    <citation type="submission" date="2019-06" db="EMBL/GenBank/DDBJ databases">
        <title>Genomics analysis of Aphanomyces spp. identifies a new class of oomycete effector associated with host adaptation.</title>
        <authorList>
            <person name="Gaulin E."/>
        </authorList>
    </citation>
    <scope>NUCLEOTIDE SEQUENCE</scope>
    <source>
        <strain evidence="2">CBS 578.67</strain>
    </source>
</reference>
<name>A0A485KY50_9STRA</name>
<evidence type="ECO:0000313" key="3">
    <source>
        <dbReference type="EMBL" id="VFT90277.1"/>
    </source>
</evidence>
<proteinExistence type="predicted"/>
<evidence type="ECO:0000313" key="4">
    <source>
        <dbReference type="Proteomes" id="UP000332933"/>
    </source>
</evidence>
<keyword evidence="4" id="KW-1185">Reference proteome</keyword>
<dbReference type="Proteomes" id="UP000332933">
    <property type="component" value="Unassembled WGS sequence"/>
</dbReference>